<dbReference type="EMBL" id="MZNU01000314">
    <property type="protein sequence ID" value="OWP00668.1"/>
    <property type="molecule type" value="Genomic_DNA"/>
</dbReference>
<dbReference type="GO" id="GO:0008270">
    <property type="term" value="F:zinc ion binding"/>
    <property type="evidence" value="ECO:0007669"/>
    <property type="project" value="InterPro"/>
</dbReference>
<keyword evidence="5" id="KW-1185">Reference proteome</keyword>
<dbReference type="InterPro" id="IPR036864">
    <property type="entry name" value="Zn2-C6_fun-type_DNA-bd_sf"/>
</dbReference>
<dbReference type="InterPro" id="IPR001138">
    <property type="entry name" value="Zn2Cys6_DnaBD"/>
</dbReference>
<dbReference type="Proteomes" id="UP000242519">
    <property type="component" value="Unassembled WGS sequence"/>
</dbReference>
<gene>
    <name evidence="4" type="ORF">B2J93_535</name>
</gene>
<feature type="compositionally biased region" description="Low complexity" evidence="3">
    <location>
        <begin position="639"/>
        <end position="657"/>
    </location>
</feature>
<evidence type="ECO:0000256" key="2">
    <source>
        <dbReference type="SAM" id="Coils"/>
    </source>
</evidence>
<sequence length="736" mass="81256">MSGNEAESQEAQEELQWGEDTDYLFHQDPLPKLATRPGDSNARVLGRLLRQKLVYRIQLQTGREISKKNSHGQPNPFVSDPAPPQFYAWKFTDDYPGFPEGFLSSWSIQSVRDCNNALENGDLYLTDVRYPCSRPSPRFSSSLPFDASQQGLLAAKLDFRESRAADRKRLIAIAEGAFTNYIVQVTGNSNFKFETVLRGNDLNQAQGLPGFRWVFPTVGLRKFPANTFCAWSSDELLYGLHGLLTKTVILERRDPTPDPVAPAHSLPEAHNPQESLGQGAPSRHGEPSAVISDSNTQFIDLESDPASSSVAFQTEQLSRSSLENHSAVYADKAILNAEPGAGLPVPEKSGAAIFDHPREGFHGLDDLIAQLNSRTEIWKADWARLQKYELRERDFLAQMADKELRIKELEGALNRLKNLGSAQSNSGSGSGAGASYPAVESERAMKALGAFYSGQVSELRAQNEELTGIIQDQEEAVRESDQLRRRIRGLEKQLADKSSEASVAYEILNSYAHGYNSSKHGAHNQAMNPLSFTNDSGARFPGRYFSVQDANPKDQAKLVRCDRCKTEKQRCTNPGGPCICCLATGKQCTFELTDSNTKFPTTSSSHNTSTGDLDVGDAVAQAKRVAKDTARFLEASRLQNQNTPQGQYQTQGQYPPQATYTSNSTPQFGSDSQFGLHRQLLPSKRPWENSTSTNNSLWELHGKGQKRQNGDDGNGESNKSPRVGSYKSPYSFGYNS</sequence>
<organism evidence="4 5">
    <name type="scientific">Diplocarpon coronariae</name>
    <dbReference type="NCBI Taxonomy" id="2795749"/>
    <lineage>
        <taxon>Eukaryota</taxon>
        <taxon>Fungi</taxon>
        <taxon>Dikarya</taxon>
        <taxon>Ascomycota</taxon>
        <taxon>Pezizomycotina</taxon>
        <taxon>Leotiomycetes</taxon>
        <taxon>Helotiales</taxon>
        <taxon>Drepanopezizaceae</taxon>
        <taxon>Diplocarpon</taxon>
    </lineage>
</organism>
<keyword evidence="1" id="KW-0539">Nucleus</keyword>
<dbReference type="GO" id="GO:0000981">
    <property type="term" value="F:DNA-binding transcription factor activity, RNA polymerase II-specific"/>
    <property type="evidence" value="ECO:0007669"/>
    <property type="project" value="InterPro"/>
</dbReference>
<feature type="compositionally biased region" description="Polar residues" evidence="3">
    <location>
        <begin position="658"/>
        <end position="673"/>
    </location>
</feature>
<keyword evidence="2" id="KW-0175">Coiled coil</keyword>
<feature type="coiled-coil region" evidence="2">
    <location>
        <begin position="456"/>
        <end position="500"/>
    </location>
</feature>
<dbReference type="OrthoDB" id="3558900at2759"/>
<protein>
    <submittedName>
        <fullName evidence="4">Transcription factor Cys</fullName>
    </submittedName>
</protein>
<dbReference type="InParanoid" id="A0A218YYD7"/>
<dbReference type="AlphaFoldDB" id="A0A218YYD7"/>
<feature type="region of interest" description="Disordered" evidence="3">
    <location>
        <begin position="637"/>
        <end position="736"/>
    </location>
</feature>
<reference evidence="4 5" key="1">
    <citation type="submission" date="2017-04" db="EMBL/GenBank/DDBJ databases">
        <title>Draft genome sequence of Marssonina coronaria NL1: causal agent of apple blotch.</title>
        <authorList>
            <person name="Cheng Q."/>
        </authorList>
    </citation>
    <scope>NUCLEOTIDE SEQUENCE [LARGE SCALE GENOMIC DNA]</scope>
    <source>
        <strain evidence="4 5">NL1</strain>
    </source>
</reference>
<feature type="compositionally biased region" description="Polar residues" evidence="3">
    <location>
        <begin position="688"/>
        <end position="697"/>
    </location>
</feature>
<name>A0A218YYD7_9HELO</name>
<evidence type="ECO:0000313" key="4">
    <source>
        <dbReference type="EMBL" id="OWP00668.1"/>
    </source>
</evidence>
<comment type="caution">
    <text evidence="4">The sequence shown here is derived from an EMBL/GenBank/DDBJ whole genome shotgun (WGS) entry which is preliminary data.</text>
</comment>
<dbReference type="CDD" id="cd00067">
    <property type="entry name" value="GAL4"/>
    <property type="match status" value="1"/>
</dbReference>
<evidence type="ECO:0000313" key="5">
    <source>
        <dbReference type="Proteomes" id="UP000242519"/>
    </source>
</evidence>
<feature type="region of interest" description="Disordered" evidence="3">
    <location>
        <begin position="254"/>
        <end position="290"/>
    </location>
</feature>
<evidence type="ECO:0000256" key="1">
    <source>
        <dbReference type="ARBA" id="ARBA00023242"/>
    </source>
</evidence>
<dbReference type="SUPFAM" id="SSF57701">
    <property type="entry name" value="Zn2/Cys6 DNA-binding domain"/>
    <property type="match status" value="1"/>
</dbReference>
<proteinExistence type="predicted"/>
<evidence type="ECO:0000256" key="3">
    <source>
        <dbReference type="SAM" id="MobiDB-lite"/>
    </source>
</evidence>
<accession>A0A218YYD7</accession>